<sequence>MLRCCARCYRARLHDALSTFIHILILCALHLRLGRCYCLRRQRVNAIILRLRRLQFLRCCCNCGFILLRFKFLCARQRMAHSLWLLYGIIYIIICGGRGGGGGGGNAAEGSRRNGAAAAANVAGGAGEQGAAAGAGAAEWNPEEIDRFSFDDSDRFEEDSLCSWSSEPESLCNNWRGWKKPSSFGLTNPITASASSTPASIVARKGDTDGDVSSLTELAARCVASYIPFELVEHVYPPVPEQLQLRIAFWSFPDNEEDIRLYSCLANSSADEFNRGDQLFKTRAVKDTLQIGFHLSATVVGQTPRAHFNVAVTFDRRRISSCNCTCTSPAYWCSHVVAVCLHRIHNPLEVCLRAPVSESLTRLQRDQLQKFAQYLISELPQQILPTAQRLLDELLSSQPTAINTVCGAPDPTAGASVHDQTSWYLDEKTLHANIKRILIKFCLPAPIVFSDVNYLTTPAPPAAAEWSSLLRPLRGREPEGMWNLLSIVREMYRRCDRNAVRLLEIITEECMVCDQILIWWFQTKLSLMMGSHGHSGGKHSNTHSNSTALQHACSSLCDEIVVLWRLAALNPGLAPDERDMLHAQFTAWHLKILDRVVKCRMMPPSYSNKHQQNSRSDAEMFVGFKPAIEACYLDWEEYPIPGITHTHDTNPIYYSPFTCFKHTDSKSETNNGQLNATQAVMANNKHYNYISSSTDHGARGTFKQRHERLFVERFYISSSNNSSNSSSDSVHARLHQGLGSAGVSSNAGGVNPAATDGSSSNVGAMVAGASSALANVEAANSLRTDAGPSGSGHGGGGGGVPGGGVTINSISGPSAIADLPRLPMSSVSGSGGNVGVGAGGGGGDGNRSSASSEGFCENEDFGGDSSSNNLCAEGGQTLEPAHASIVGSAMRLEQADAQRNFTTLGTDVPVMVGPSGGTSYHIQTTTSLSSDTSSSTSSSSSNSSSSSMLMGAAGIDTTPEITAKSNSNKLISVGDVRRLSKDESFSSSSDEFTTQDSPTAIKSAELTTGASTSAAAAASAAATAQASSAMVPTQTANKQTPPASTFTANVHAAAAAGTAGNHPSASTSNAAQHAATGSNEKPHIFSNVRPTEDAWDILLARSEGLHAHGHGREACILAVRLAEEMLANPPNLMVELPQMPKRKGKNKNINPISHHLTVLASSTLSKCAFLCTVLSENSEHFHIAFRICLFALEMPRPPASTKPLEVKLANQEADILTLLKKIPLNEPELQVIRERAECLRNGTFKSRGEALLPINLATFIFDALVMPMIMVKEPRNPALDVMYRLPSDENLGFEAAVAALGLKANVSEAEHPLLCEGTRRQRGELALALLCYYKDEPRKIAKIMEKLLDREIHVLLKTPLLPAYYSNNPPVRTAASSMSRREEHEYANAINGGAHNANLNDMFPSDYGSVGGNSRPHSSTSAELEVGMSALSVSSSQGGGSGTLTSATGSNQPMTGPSGQTNVTGGATSRSKDSRYKGKRAYPSIPNQPSEASAHFMFELAKNLLIKAGGNSSTSLFTQATTNQGHHGPHRALHICAFQLGLYALGLHNWVSPNWLSRTYSSHVSWILGQAMEIGAPAISFLIDTWEGHLTPPEAAGMADRASRGWDNNMVYPGAELALSVLPHAAALNPNEIQRAILQCKEQSDHMLERACITVENAAKGGGVYPEVLFQVARYWYELYGHNTPNNEHEQHDDHLDHSAVSLSALIESHQHHEMQQQMQAQVQAQQQPQGGMVGPPPVMPTAPPGGPNAPGQPGQVVVSTAPQPFQQGVATLAPIALPPYPPYSFCQNLYHHNITTYPGNQMQMYISTGPPPPYPGYPPTQAQQQNASNIQPSGSAQPNSPYVHPSSAPSGGFPPQMPPQQMPPQAYQGMQCGAGGAPPTGFLPQLGQGGQPQMPPQNMQKVAAAAAAAAVYFAPPPQHPAQAAAAANAAMAQHQMRQQQQQGVYPPFVQQPPVHAAPPQPPLRQRHPHQFTSTQLRYLLAAYNVGMLAMETLARRVHDDRPQAKYARNPPYGEDVKWLLRISKKLGTQYLHQFCVCAVNSIVSPFVLHDVAIESAHYLGRNNHQLVMQHLRSALTPLVQKCQQMYIQCIHQKLYHLTQADYEDFASIILAARAAFQITPEGSAQFKDWLQSIKRSKSCKKELWTQINAALQSNSK</sequence>
<name>A0A034V3G2_BACDO</name>
<feature type="compositionally biased region" description="Polar residues" evidence="5">
    <location>
        <begin position="1821"/>
        <end position="1841"/>
    </location>
</feature>
<dbReference type="Pfam" id="PF21055">
    <property type="entry name" value="ZSWIM4-8_C"/>
    <property type="match status" value="1"/>
</dbReference>
<dbReference type="InterPro" id="IPR007527">
    <property type="entry name" value="Znf_SWIM"/>
</dbReference>
<feature type="compositionally biased region" description="Pro residues" evidence="5">
    <location>
        <begin position="1810"/>
        <end position="1819"/>
    </location>
</feature>
<feature type="compositionally biased region" description="Low complexity" evidence="5">
    <location>
        <begin position="1716"/>
        <end position="1731"/>
    </location>
</feature>
<evidence type="ECO:0000256" key="2">
    <source>
        <dbReference type="ARBA" id="ARBA00022771"/>
    </source>
</evidence>
<evidence type="ECO:0000259" key="7">
    <source>
        <dbReference type="PROSITE" id="PS50966"/>
    </source>
</evidence>
<feature type="region of interest" description="Disordered" evidence="5">
    <location>
        <begin position="1809"/>
        <end position="1861"/>
    </location>
</feature>
<evidence type="ECO:0000256" key="6">
    <source>
        <dbReference type="SAM" id="Phobius"/>
    </source>
</evidence>
<dbReference type="PROSITE" id="PS50966">
    <property type="entry name" value="ZF_SWIM"/>
    <property type="match status" value="1"/>
</dbReference>
<keyword evidence="6" id="KW-0472">Membrane</keyword>
<dbReference type="PANTHER" id="PTHR22619:SF1">
    <property type="entry name" value="ZINC FINGER SWIM DOMAIN-CONTAINING PROTEIN 8"/>
    <property type="match status" value="1"/>
</dbReference>
<accession>A0A034V3G2</accession>
<keyword evidence="3" id="KW-0862">Zinc</keyword>
<feature type="region of interest" description="Disordered" evidence="5">
    <location>
        <begin position="1055"/>
        <end position="1086"/>
    </location>
</feature>
<feature type="compositionally biased region" description="Gly residues" evidence="5">
    <location>
        <begin position="829"/>
        <end position="845"/>
    </location>
</feature>
<dbReference type="OrthoDB" id="10013584at2759"/>
<evidence type="ECO:0000313" key="8">
    <source>
        <dbReference type="EMBL" id="JAC36285.1"/>
    </source>
</evidence>
<keyword evidence="6" id="KW-1133">Transmembrane helix</keyword>
<keyword evidence="6" id="KW-0812">Transmembrane</keyword>
<protein>
    <submittedName>
        <fullName evidence="8">Zinc finger SWIM domain-containing protein 8</fullName>
    </submittedName>
</protein>
<proteinExistence type="predicted"/>
<feature type="compositionally biased region" description="Low complexity" evidence="5">
    <location>
        <begin position="924"/>
        <end position="947"/>
    </location>
</feature>
<evidence type="ECO:0000256" key="5">
    <source>
        <dbReference type="SAM" id="MobiDB-lite"/>
    </source>
</evidence>
<feature type="region of interest" description="Disordered" evidence="5">
    <location>
        <begin position="782"/>
        <end position="806"/>
    </location>
</feature>
<evidence type="ECO:0000256" key="4">
    <source>
        <dbReference type="PROSITE-ProRule" id="PRU00325"/>
    </source>
</evidence>
<dbReference type="InterPro" id="IPR057945">
    <property type="entry name" value="TPR_ZSWIM8"/>
</dbReference>
<dbReference type="EMBL" id="GAKP01022667">
    <property type="protein sequence ID" value="JAC36285.1"/>
    <property type="molecule type" value="Transcribed_RNA"/>
</dbReference>
<dbReference type="InterPro" id="IPR048370">
    <property type="entry name" value="ZSWIM4-8_C"/>
</dbReference>
<dbReference type="GO" id="GO:0031462">
    <property type="term" value="C:Cul2-RING ubiquitin ligase complex"/>
    <property type="evidence" value="ECO:0007669"/>
    <property type="project" value="TreeGrafter"/>
</dbReference>
<feature type="compositionally biased region" description="Polar residues" evidence="5">
    <location>
        <begin position="1451"/>
        <end position="1469"/>
    </location>
</feature>
<feature type="compositionally biased region" description="Polar residues" evidence="5">
    <location>
        <begin position="1066"/>
        <end position="1079"/>
    </location>
</feature>
<keyword evidence="2 4" id="KW-0863">Zinc-finger</keyword>
<dbReference type="Pfam" id="PF25572">
    <property type="entry name" value="TPR_ZSWIM8"/>
    <property type="match status" value="1"/>
</dbReference>
<feature type="region of interest" description="Disordered" evidence="5">
    <location>
        <begin position="915"/>
        <end position="950"/>
    </location>
</feature>
<feature type="region of interest" description="Disordered" evidence="5">
    <location>
        <begin position="1432"/>
        <end position="1485"/>
    </location>
</feature>
<feature type="region of interest" description="Disordered" evidence="5">
    <location>
        <begin position="1711"/>
        <end position="1755"/>
    </location>
</feature>
<feature type="domain" description="SWIM-type" evidence="7">
    <location>
        <begin position="308"/>
        <end position="344"/>
    </location>
</feature>
<organism evidence="8">
    <name type="scientific">Bactrocera dorsalis</name>
    <name type="common">Oriental fruit fly</name>
    <name type="synonym">Dacus dorsalis</name>
    <dbReference type="NCBI Taxonomy" id="27457"/>
    <lineage>
        <taxon>Eukaryota</taxon>
        <taxon>Metazoa</taxon>
        <taxon>Ecdysozoa</taxon>
        <taxon>Arthropoda</taxon>
        <taxon>Hexapoda</taxon>
        <taxon>Insecta</taxon>
        <taxon>Pterygota</taxon>
        <taxon>Neoptera</taxon>
        <taxon>Endopterygota</taxon>
        <taxon>Diptera</taxon>
        <taxon>Brachycera</taxon>
        <taxon>Muscomorpha</taxon>
        <taxon>Tephritoidea</taxon>
        <taxon>Tephritidae</taxon>
        <taxon>Bactrocera</taxon>
        <taxon>Bactrocera</taxon>
    </lineage>
</organism>
<dbReference type="GO" id="GO:0008270">
    <property type="term" value="F:zinc ion binding"/>
    <property type="evidence" value="ECO:0007669"/>
    <property type="project" value="UniProtKB-KW"/>
</dbReference>
<feature type="compositionally biased region" description="Pro residues" evidence="5">
    <location>
        <begin position="1735"/>
        <end position="1748"/>
    </location>
</feature>
<dbReference type="EMBL" id="GAKP01022665">
    <property type="protein sequence ID" value="JAC36287.1"/>
    <property type="molecule type" value="Transcribed_RNA"/>
</dbReference>
<gene>
    <name evidence="8" type="primary">K0913</name>
</gene>
<evidence type="ECO:0000256" key="3">
    <source>
        <dbReference type="ARBA" id="ARBA00022833"/>
    </source>
</evidence>
<feature type="compositionally biased region" description="Gly residues" evidence="5">
    <location>
        <begin position="789"/>
        <end position="805"/>
    </location>
</feature>
<dbReference type="PANTHER" id="PTHR22619">
    <property type="entry name" value="ZINC FINGER SWIM DOMAIN CONTAINING PROTEIN 4, 5, 6"/>
    <property type="match status" value="1"/>
</dbReference>
<feature type="region of interest" description="Disordered" evidence="5">
    <location>
        <begin position="821"/>
        <end position="874"/>
    </location>
</feature>
<feature type="transmembrane region" description="Helical" evidence="6">
    <location>
        <begin position="79"/>
        <end position="97"/>
    </location>
</feature>
<reference evidence="8" key="1">
    <citation type="journal article" date="2014" name="BMC Genomics">
        <title>Characterizing the developmental transcriptome of the oriental fruit fly, Bactrocera dorsalis (Diptera: Tephritidae) through comparative genomic analysis with Drosophila melanogaster utilizing modENCODE datasets.</title>
        <authorList>
            <person name="Geib S.M."/>
            <person name="Calla B."/>
            <person name="Hall B."/>
            <person name="Hou S."/>
            <person name="Manoukis N.C."/>
        </authorList>
    </citation>
    <scope>NUCLEOTIDE SEQUENCE</scope>
    <source>
        <strain evidence="8">Punador</strain>
    </source>
</reference>
<keyword evidence="1" id="KW-0479">Metal-binding</keyword>
<feature type="compositionally biased region" description="Low complexity" evidence="5">
    <location>
        <begin position="1055"/>
        <end position="1065"/>
    </location>
</feature>
<evidence type="ECO:0000256" key="1">
    <source>
        <dbReference type="ARBA" id="ARBA00022723"/>
    </source>
</evidence>